<accession>N6VGL6</accession>
<feature type="region of interest" description="Disordered" evidence="1">
    <location>
        <begin position="209"/>
        <end position="243"/>
    </location>
</feature>
<dbReference type="HOGENOM" id="CLU_1140817_0_0_5"/>
<dbReference type="EMBL" id="AGWA01000019">
    <property type="protein sequence ID" value="ENN90242.1"/>
    <property type="molecule type" value="Genomic_DNA"/>
</dbReference>
<evidence type="ECO:0000313" key="3">
    <source>
        <dbReference type="Proteomes" id="UP000014038"/>
    </source>
</evidence>
<reference evidence="2 3" key="1">
    <citation type="journal article" date="2013" name="PLoS Genet.">
        <title>A gene transfer agent and a dynamic repertoire of secretion systems hold the keys to the explosive radiation of the emerging pathogen Bartonella.</title>
        <authorList>
            <person name="Guy L."/>
            <person name="Nystedt B."/>
            <person name="Toft C."/>
            <person name="Zaremba-Niedzwiedzka K."/>
            <person name="Berglund E.C."/>
            <person name="Granberg F."/>
            <person name="Naslund K."/>
            <person name="Eriksson A.S."/>
            <person name="Andersson S.G."/>
        </authorList>
    </citation>
    <scope>NUCLEOTIDE SEQUENCE [LARGE SCALE GENOMIC DNA]</scope>
    <source>
        <strain evidence="2 3">91-4</strain>
    </source>
</reference>
<name>N6VGL6_9HYPH</name>
<feature type="compositionally biased region" description="Pro residues" evidence="1">
    <location>
        <begin position="213"/>
        <end position="223"/>
    </location>
</feature>
<protein>
    <submittedName>
        <fullName evidence="2">Uncharacterized protein</fullName>
    </submittedName>
</protein>
<organism evidence="2 3">
    <name type="scientific">Bartonella bovis 91-4</name>
    <dbReference type="NCBI Taxonomy" id="1094491"/>
    <lineage>
        <taxon>Bacteria</taxon>
        <taxon>Pseudomonadati</taxon>
        <taxon>Pseudomonadota</taxon>
        <taxon>Alphaproteobacteria</taxon>
        <taxon>Hyphomicrobiales</taxon>
        <taxon>Bartonellaceae</taxon>
        <taxon>Bartonella</taxon>
    </lineage>
</organism>
<proteinExistence type="predicted"/>
<evidence type="ECO:0000313" key="2">
    <source>
        <dbReference type="EMBL" id="ENN90242.1"/>
    </source>
</evidence>
<dbReference type="Proteomes" id="UP000014038">
    <property type="component" value="Chromosome"/>
</dbReference>
<evidence type="ECO:0000256" key="1">
    <source>
        <dbReference type="SAM" id="MobiDB-lite"/>
    </source>
</evidence>
<comment type="caution">
    <text evidence="2">The sequence shown here is derived from an EMBL/GenBank/DDBJ whole genome shotgun (WGS) entry which is preliminary data.</text>
</comment>
<dbReference type="STRING" id="1094491.BBbe_11550"/>
<dbReference type="AlphaFoldDB" id="N6VGL6"/>
<gene>
    <name evidence="2" type="ORF">BBbe_11550</name>
</gene>
<sequence>MRFQIFGKLCPTTFKCKPSLPPRAPYPLLHLSLTQTTTAPPASLSILRRPSFKTHTPSSFIPQQYLLISHSSSHLTPASRPFSIYSPLSPCYLLPKPSPSSLPQATSAPPVQLNLSPTYPLLSPTPLTHPNNSRPSILLPLQNSHAPHTLTHLPASSPNNISLYPAVLPASYQPCALPPYIPLYPPTIFSQSYLPPAYLKQPYPRRHNLTYPPTCPLPSPTPLTHPNNNRPSSLSFHPPPTLL</sequence>
<keyword evidence="3" id="KW-1185">Reference proteome</keyword>